<evidence type="ECO:0000313" key="3">
    <source>
        <dbReference type="Proteomes" id="UP001198630"/>
    </source>
</evidence>
<proteinExistence type="predicted"/>
<protein>
    <recommendedName>
        <fullName evidence="4">Transmembrane protein</fullName>
    </recommendedName>
</protein>
<dbReference type="PANTHER" id="PTHR42305:SF1">
    <property type="entry name" value="MEMBRANE PROTEIN RV1733C-RELATED"/>
    <property type="match status" value="1"/>
</dbReference>
<accession>A0AAW4XNT9</accession>
<dbReference type="PANTHER" id="PTHR42305">
    <property type="entry name" value="MEMBRANE PROTEIN RV1733C-RELATED"/>
    <property type="match status" value="1"/>
</dbReference>
<dbReference type="RefSeq" id="WP_159419379.1">
    <property type="nucleotide sequence ID" value="NZ_CP027558.1"/>
</dbReference>
<comment type="caution">
    <text evidence="2">The sequence shown here is derived from an EMBL/GenBank/DDBJ whole genome shotgun (WGS) entry which is preliminary data.</text>
</comment>
<evidence type="ECO:0008006" key="4">
    <source>
        <dbReference type="Google" id="ProtNLM"/>
    </source>
</evidence>
<gene>
    <name evidence="2" type="ORF">LQ384_27460</name>
</gene>
<reference evidence="2" key="1">
    <citation type="submission" date="2021-11" db="EMBL/GenBank/DDBJ databases">
        <title>Development of a sustainable strategy for remediation of hydrocarbon-contaminated territories based on the waste exchange concept.</title>
        <authorList>
            <person name="Elkin A."/>
        </authorList>
    </citation>
    <scope>NUCLEOTIDE SEQUENCE</scope>
    <source>
        <strain evidence="2">IEGM 757</strain>
    </source>
</reference>
<keyword evidence="1" id="KW-1133">Transmembrane helix</keyword>
<feature type="transmembrane region" description="Helical" evidence="1">
    <location>
        <begin position="142"/>
        <end position="164"/>
    </location>
</feature>
<evidence type="ECO:0000256" key="1">
    <source>
        <dbReference type="SAM" id="Phobius"/>
    </source>
</evidence>
<name>A0AAW4XNT9_RHORH</name>
<keyword evidence="1" id="KW-0812">Transmembrane</keyword>
<organism evidence="2 3">
    <name type="scientific">Rhodococcus rhodochrous</name>
    <dbReference type="NCBI Taxonomy" id="1829"/>
    <lineage>
        <taxon>Bacteria</taxon>
        <taxon>Bacillati</taxon>
        <taxon>Actinomycetota</taxon>
        <taxon>Actinomycetes</taxon>
        <taxon>Mycobacteriales</taxon>
        <taxon>Nocardiaceae</taxon>
        <taxon>Rhodococcus</taxon>
    </lineage>
</organism>
<evidence type="ECO:0000313" key="2">
    <source>
        <dbReference type="EMBL" id="MCD2114845.1"/>
    </source>
</evidence>
<keyword evidence="1" id="KW-0472">Membrane</keyword>
<dbReference type="Proteomes" id="UP001198630">
    <property type="component" value="Unassembled WGS sequence"/>
</dbReference>
<dbReference type="InterPro" id="IPR039708">
    <property type="entry name" value="MT1774/Rv1733c-like"/>
</dbReference>
<dbReference type="AlphaFoldDB" id="A0AAW4XNT9"/>
<feature type="transmembrane region" description="Helical" evidence="1">
    <location>
        <begin position="32"/>
        <end position="51"/>
    </location>
</feature>
<sequence length="192" mass="20917">MDDLRVLATRWWRASPCNPNPLMRGRDRATNLAAFLAIVCAVLMVPVAAAIGTADYAHTRAEADRARIELRQVTAVLSADPYPDDTGVEVAPARWHVDDSEHLAEVRTPPGARLGDTLPVWVDTEGRPVGAPPSGTIVALDAIATVVTVWLAAAGILGLAVYVLRRVAARHRMRAWDREWESFDQTLGRPPT</sequence>
<dbReference type="EMBL" id="JAJNCO010000031">
    <property type="protein sequence ID" value="MCD2114845.1"/>
    <property type="molecule type" value="Genomic_DNA"/>
</dbReference>